<dbReference type="STRING" id="824.CGRAC_0672"/>
<sequence>MCENLMRGFMKNIILVIGEEIRYDAALMSYISRSYERVFGRMDDLKFLSENDKVLPFALEKMIDSYDFITIFAANSAYAVVGKILSTLSFDSLELKNGETLAPSMARAVAKNSFLLNVRGCSVNVIKALCLQSLPPILQDAPNAGESFYLFDCEYESVKQRLESLAISYKISLTISRPSSFLLLVRASAMKFGALDAFLQSVGKYYESCYIEGGDFMGFVVDRLREIGAKITFAESCTAGLIAAKFGAVAGVSDVFDGSLVSYANEIKNLWLNVGEDTLARYGAVSAQTVGEMLEGALQSSGASFALAVSGIAGPGGGSAQKPVGTVFIGAKEQGGKQIVGEFHLKGDRNYIREQSADIAICLLLKLRSDLFFGRLPSAIARDEI</sequence>
<dbReference type="SUPFAM" id="SSF142433">
    <property type="entry name" value="CinA-like"/>
    <property type="match status" value="1"/>
</dbReference>
<comment type="caution">
    <text evidence="2">The sequence shown here is derived from an EMBL/GenBank/DDBJ whole genome shotgun (WGS) entry which is preliminary data.</text>
</comment>
<keyword evidence="3" id="KW-1185">Reference proteome</keyword>
<dbReference type="Pfam" id="PF02464">
    <property type="entry name" value="CinA"/>
    <property type="match status" value="1"/>
</dbReference>
<dbReference type="AlphaFoldDB" id="C8PK38"/>
<evidence type="ECO:0000313" key="3">
    <source>
        <dbReference type="Proteomes" id="UP000005709"/>
    </source>
</evidence>
<dbReference type="Gene3D" id="3.90.950.20">
    <property type="entry name" value="CinA-like"/>
    <property type="match status" value="1"/>
</dbReference>
<protein>
    <submittedName>
        <fullName evidence="2">Competence/damage-inducible domain protein CinA</fullName>
    </submittedName>
</protein>
<reference evidence="2 3" key="1">
    <citation type="submission" date="2009-07" db="EMBL/GenBank/DDBJ databases">
        <authorList>
            <person name="Madupu R."/>
            <person name="Sebastian Y."/>
            <person name="Durkin A.S."/>
            <person name="Torralba M."/>
            <person name="Methe B."/>
            <person name="Sutton G.G."/>
            <person name="Strausberg R.L."/>
            <person name="Nelson K.E."/>
        </authorList>
    </citation>
    <scope>NUCLEOTIDE SEQUENCE [LARGE SCALE GENOMIC DNA]</scope>
    <source>
        <strain evidence="2 3">RM3268</strain>
    </source>
</reference>
<evidence type="ECO:0000313" key="2">
    <source>
        <dbReference type="EMBL" id="EEV17293.1"/>
    </source>
</evidence>
<name>C8PK38_9BACT</name>
<gene>
    <name evidence="2" type="ORF">CAMGR0001_1589</name>
</gene>
<evidence type="ECO:0000259" key="1">
    <source>
        <dbReference type="Pfam" id="PF02464"/>
    </source>
</evidence>
<organism evidence="2 3">
    <name type="scientific">Campylobacter gracilis RM3268</name>
    <dbReference type="NCBI Taxonomy" id="553220"/>
    <lineage>
        <taxon>Bacteria</taxon>
        <taxon>Pseudomonadati</taxon>
        <taxon>Campylobacterota</taxon>
        <taxon>Epsilonproteobacteria</taxon>
        <taxon>Campylobacterales</taxon>
        <taxon>Campylobacteraceae</taxon>
        <taxon>Campylobacter</taxon>
    </lineage>
</organism>
<dbReference type="eggNOG" id="COG1546">
    <property type="taxonomic scope" value="Bacteria"/>
</dbReference>
<dbReference type="EMBL" id="ACYG01000027">
    <property type="protein sequence ID" value="EEV17293.1"/>
    <property type="molecule type" value="Genomic_DNA"/>
</dbReference>
<proteinExistence type="predicted"/>
<feature type="domain" description="CinA C-terminal" evidence="1">
    <location>
        <begin position="219"/>
        <end position="366"/>
    </location>
</feature>
<dbReference type="InterPro" id="IPR036653">
    <property type="entry name" value="CinA-like_C"/>
</dbReference>
<dbReference type="NCBIfam" id="TIGR00199">
    <property type="entry name" value="PncC_domain"/>
    <property type="match status" value="1"/>
</dbReference>
<accession>C8PK38</accession>
<dbReference type="Proteomes" id="UP000005709">
    <property type="component" value="Unassembled WGS sequence"/>
</dbReference>
<dbReference type="InterPro" id="IPR008136">
    <property type="entry name" value="CinA_C"/>
</dbReference>